<dbReference type="PROSITE" id="PS00624">
    <property type="entry name" value="GMC_OXRED_2"/>
    <property type="match status" value="1"/>
</dbReference>
<feature type="domain" description="Glucose-methanol-choline oxidoreductase N-terminal" evidence="3">
    <location>
        <begin position="266"/>
        <end position="280"/>
    </location>
</feature>
<evidence type="ECO:0000256" key="1">
    <source>
        <dbReference type="ARBA" id="ARBA00010790"/>
    </source>
</evidence>
<dbReference type="Gene3D" id="3.30.410.40">
    <property type="match status" value="1"/>
</dbReference>
<keyword evidence="2" id="KW-0274">FAD</keyword>
<dbReference type="Gene3D" id="3.50.50.60">
    <property type="entry name" value="FAD/NAD(P)-binding domain"/>
    <property type="match status" value="1"/>
</dbReference>
<dbReference type="AlphaFoldDB" id="A0AAU2H696"/>
<reference evidence="4" key="1">
    <citation type="submission" date="2022-10" db="EMBL/GenBank/DDBJ databases">
        <title>The complete genomes of actinobacterial strains from the NBC collection.</title>
        <authorList>
            <person name="Joergensen T.S."/>
            <person name="Alvarez Arevalo M."/>
            <person name="Sterndorff E.B."/>
            <person name="Faurdal D."/>
            <person name="Vuksanovic O."/>
            <person name="Mourched A.-S."/>
            <person name="Charusanti P."/>
            <person name="Shaw S."/>
            <person name="Blin K."/>
            <person name="Weber T."/>
        </authorList>
    </citation>
    <scope>NUCLEOTIDE SEQUENCE</scope>
    <source>
        <strain evidence="4">NBC_00060</strain>
    </source>
</reference>
<dbReference type="InterPro" id="IPR012132">
    <property type="entry name" value="GMC_OxRdtase"/>
</dbReference>
<dbReference type="PANTHER" id="PTHR11552">
    <property type="entry name" value="GLUCOSE-METHANOL-CHOLINE GMC OXIDOREDUCTASE"/>
    <property type="match status" value="1"/>
</dbReference>
<comment type="cofactor">
    <cofactor evidence="2">
        <name>FAD</name>
        <dbReference type="ChEBI" id="CHEBI:57692"/>
    </cofactor>
</comment>
<dbReference type="SUPFAM" id="SSF54373">
    <property type="entry name" value="FAD-linked reductases, C-terminal domain"/>
    <property type="match status" value="1"/>
</dbReference>
<dbReference type="Pfam" id="PF05199">
    <property type="entry name" value="GMC_oxred_C"/>
    <property type="match status" value="1"/>
</dbReference>
<dbReference type="GO" id="GO:0050660">
    <property type="term" value="F:flavin adenine dinucleotide binding"/>
    <property type="evidence" value="ECO:0007669"/>
    <property type="project" value="InterPro"/>
</dbReference>
<evidence type="ECO:0000259" key="3">
    <source>
        <dbReference type="PROSITE" id="PS00624"/>
    </source>
</evidence>
<keyword evidence="2" id="KW-0285">Flavoprotein</keyword>
<dbReference type="InterPro" id="IPR007867">
    <property type="entry name" value="GMC_OxRtase_C"/>
</dbReference>
<proteinExistence type="inferred from homology"/>
<evidence type="ECO:0000313" key="4">
    <source>
        <dbReference type="EMBL" id="WTU43599.1"/>
    </source>
</evidence>
<dbReference type="SUPFAM" id="SSF51905">
    <property type="entry name" value="FAD/NAD(P)-binding domain"/>
    <property type="match status" value="1"/>
</dbReference>
<dbReference type="PIRSF" id="PIRSF000137">
    <property type="entry name" value="Alcohol_oxidase"/>
    <property type="match status" value="1"/>
</dbReference>
<comment type="similarity">
    <text evidence="1">Belongs to the GMC oxidoreductase family.</text>
</comment>
<evidence type="ECO:0000256" key="2">
    <source>
        <dbReference type="PIRSR" id="PIRSR000137-2"/>
    </source>
</evidence>
<dbReference type="PANTHER" id="PTHR11552:SF152">
    <property type="entry name" value="OXIDASE (CODA), PUTATIVE (AFU_ORTHOLOGUE AFUA_8G04090)-RELATED"/>
    <property type="match status" value="1"/>
</dbReference>
<dbReference type="EMBL" id="CP108253">
    <property type="protein sequence ID" value="WTU43599.1"/>
    <property type="molecule type" value="Genomic_DNA"/>
</dbReference>
<dbReference type="InterPro" id="IPR000172">
    <property type="entry name" value="GMC_OxRdtase_N"/>
</dbReference>
<sequence length="525" mass="57588">MNEANTGTHTDEFDYVVVGGGTAGNVVAARLSEDPSVTVCVLEAGPSDVGDDNVLRLERWMGLLDSGYDWDYPVEPQERGNSMMRHARAKVLGGCSSHNSCIAFWAPAEDLNGWAAEGCTGWGAEDVFPLYRRLENNDAPGEHHGRSGPVKLRTIKGEDPCGSALLDACAQNGIPTTPFNTGRTVVRGANWFQINSDENNIRQSSSVAYLHPIIGKRPNLTVRTGIRAKRLVIGEDRRCTGVEYLDPDLVHSRTVSARREVVVSCGSIDTPKLLMLSGIGPADHLREVGVETLVHSPGVGENLQDHPEGVIMWDAKRPMPTRSNQWWEIGIFADTEPGLDRPDLMFHYGSVPFDMNTARHGYPSSENAFCLTPNVTHAKSRGTVRLRTRDYRDKPMVDPRYFTHEHDVRVMTYGLRLAREIAAQPALADWAGAELAPGPDVRTDDELFEYIRTTHNTVYHPACTVKMGADDDAMAPLDARLRVKGISGLRVADGSVMPELVTVNPCITTMMIGEKCADMIKADAS</sequence>
<protein>
    <submittedName>
        <fullName evidence="4">GMC family oxidoreductase N-terminal domain-containing protein</fullName>
    </submittedName>
</protein>
<dbReference type="Pfam" id="PF00732">
    <property type="entry name" value="GMC_oxred_N"/>
    <property type="match status" value="1"/>
</dbReference>
<feature type="binding site" evidence="2">
    <location>
        <position position="494"/>
    </location>
    <ligand>
        <name>FAD</name>
        <dbReference type="ChEBI" id="CHEBI:57692"/>
    </ligand>
</feature>
<gene>
    <name evidence="4" type="ORF">OHV25_30510</name>
</gene>
<accession>A0AAU2H696</accession>
<dbReference type="GO" id="GO:0016614">
    <property type="term" value="F:oxidoreductase activity, acting on CH-OH group of donors"/>
    <property type="evidence" value="ECO:0007669"/>
    <property type="project" value="InterPro"/>
</dbReference>
<feature type="binding site" evidence="2">
    <location>
        <position position="91"/>
    </location>
    <ligand>
        <name>FAD</name>
        <dbReference type="ChEBI" id="CHEBI:57692"/>
    </ligand>
</feature>
<dbReference type="InterPro" id="IPR036188">
    <property type="entry name" value="FAD/NAD-bd_sf"/>
</dbReference>
<organism evidence="4">
    <name type="scientific">Streptomyces sp. NBC_00060</name>
    <dbReference type="NCBI Taxonomy" id="2975636"/>
    <lineage>
        <taxon>Bacteria</taxon>
        <taxon>Bacillati</taxon>
        <taxon>Actinomycetota</taxon>
        <taxon>Actinomycetes</taxon>
        <taxon>Kitasatosporales</taxon>
        <taxon>Streptomycetaceae</taxon>
        <taxon>Streptomyces</taxon>
    </lineage>
</organism>
<name>A0AAU2H696_9ACTN</name>